<dbReference type="EMBL" id="CP096563">
    <property type="protein sequence ID" value="UPU42927.1"/>
    <property type="molecule type" value="Genomic_DNA"/>
</dbReference>
<dbReference type="AlphaFoldDB" id="A0AB38RCR8"/>
<protein>
    <submittedName>
        <fullName evidence="2">Uncharacterized protein</fullName>
    </submittedName>
</protein>
<keyword evidence="3" id="KW-1185">Reference proteome</keyword>
<name>A0AB38RCR8_RHOSG</name>
<evidence type="ECO:0000313" key="3">
    <source>
        <dbReference type="Proteomes" id="UP000831484"/>
    </source>
</evidence>
<gene>
    <name evidence="2" type="ORF">M0639_28520</name>
</gene>
<evidence type="ECO:0000313" key="2">
    <source>
        <dbReference type="EMBL" id="UPU42927.1"/>
    </source>
</evidence>
<proteinExistence type="predicted"/>
<keyword evidence="1" id="KW-1133">Transmembrane helix</keyword>
<dbReference type="RefSeq" id="WP_064074371.1">
    <property type="nucleotide sequence ID" value="NZ_CP096563.1"/>
</dbReference>
<keyword evidence="1" id="KW-0472">Membrane</keyword>
<evidence type="ECO:0000256" key="1">
    <source>
        <dbReference type="SAM" id="Phobius"/>
    </source>
</evidence>
<accession>A0AB38RCR8</accession>
<organism evidence="2 3">
    <name type="scientific">Rhodococcus qingshengii JCM 15477</name>
    <dbReference type="NCBI Taxonomy" id="1303681"/>
    <lineage>
        <taxon>Bacteria</taxon>
        <taxon>Bacillati</taxon>
        <taxon>Actinomycetota</taxon>
        <taxon>Actinomycetes</taxon>
        <taxon>Mycobacteriales</taxon>
        <taxon>Nocardiaceae</taxon>
        <taxon>Rhodococcus</taxon>
        <taxon>Rhodococcus erythropolis group</taxon>
    </lineage>
</organism>
<feature type="transmembrane region" description="Helical" evidence="1">
    <location>
        <begin position="15"/>
        <end position="34"/>
    </location>
</feature>
<keyword evidence="1" id="KW-0812">Transmembrane</keyword>
<reference evidence="3" key="1">
    <citation type="journal article" date="2022" name="Environ. Microbiol.">
        <title>Functional analysis, diversity, and distribution of carbendazim hydrolases MheI and CbmA, responsible for the initial step in carbendazim degradation.</title>
        <authorList>
            <person name="Zhang M."/>
            <person name="Bai X."/>
            <person name="Li Q."/>
            <person name="Zhang L."/>
            <person name="Zhu Q."/>
            <person name="Gao S."/>
            <person name="Ke Z."/>
            <person name="Jiang M."/>
            <person name="Hu J."/>
            <person name="Qiu J."/>
            <person name="Hong Q."/>
        </authorList>
    </citation>
    <scope>NUCLEOTIDE SEQUENCE [LARGE SCALE GENOMIC DNA]</scope>
    <source>
        <strain evidence="3">djl-6</strain>
    </source>
</reference>
<sequence length="103" mass="11876">MDAAELYWADPLKRVVMIVVVVLVASIGVAYLWFASKYHSVTWPLHTPERMRMHGRDYQRNLFPPLDEVPEPDRQSEINTMMPFGYPVIGYTGCETSTVIYLP</sequence>
<dbReference type="Proteomes" id="UP000831484">
    <property type="component" value="Chromosome"/>
</dbReference>